<proteinExistence type="predicted"/>
<reference evidence="1 2" key="1">
    <citation type="submission" date="2012-08" db="EMBL/GenBank/DDBJ databases">
        <title>Oryza genome evolution.</title>
        <authorList>
            <person name="Wing R.A."/>
        </authorList>
    </citation>
    <scope>NUCLEOTIDE SEQUENCE</scope>
</reference>
<dbReference type="Proteomes" id="UP000032180">
    <property type="component" value="Chromosome 11"/>
</dbReference>
<evidence type="ECO:0000313" key="1">
    <source>
        <dbReference type="EnsemblPlants" id="LPERR11G12150.1"/>
    </source>
</evidence>
<dbReference type="Gramene" id="LPERR11G12150.1">
    <property type="protein sequence ID" value="LPERR11G12150.1"/>
    <property type="gene ID" value="LPERR11G12150"/>
</dbReference>
<organism evidence="1 2">
    <name type="scientific">Leersia perrieri</name>
    <dbReference type="NCBI Taxonomy" id="77586"/>
    <lineage>
        <taxon>Eukaryota</taxon>
        <taxon>Viridiplantae</taxon>
        <taxon>Streptophyta</taxon>
        <taxon>Embryophyta</taxon>
        <taxon>Tracheophyta</taxon>
        <taxon>Spermatophyta</taxon>
        <taxon>Magnoliopsida</taxon>
        <taxon>Liliopsida</taxon>
        <taxon>Poales</taxon>
        <taxon>Poaceae</taxon>
        <taxon>BOP clade</taxon>
        <taxon>Oryzoideae</taxon>
        <taxon>Oryzeae</taxon>
        <taxon>Oryzinae</taxon>
        <taxon>Leersia</taxon>
    </lineage>
</organism>
<reference evidence="1" key="3">
    <citation type="submission" date="2015-04" db="UniProtKB">
        <authorList>
            <consortium name="EnsemblPlants"/>
        </authorList>
    </citation>
    <scope>IDENTIFICATION</scope>
</reference>
<sequence length="181" mass="19873">MAPLVFNDFPVRSVEDILAVESRLGSPLPPLTRVVVVGLDRLDAAQEVYRVLEHAGSSCGWVIKGMDEVAEAVEMRRVLTRRKHQLMRILHLISAVDPSDLRARAGAARGALRWTSPGAAAAGDGVITPDQCRDLSSMASRVSWAARLAHLRVTAVRWYLEALIRGTLTALHSEVVFRDDE</sequence>
<keyword evidence="2" id="KW-1185">Reference proteome</keyword>
<accession>A0A0D9XSL2</accession>
<name>A0A0D9XSL2_9ORYZ</name>
<dbReference type="HOGENOM" id="CLU_1542429_0_0_1"/>
<reference evidence="2" key="2">
    <citation type="submission" date="2013-12" db="EMBL/GenBank/DDBJ databases">
        <authorList>
            <person name="Yu Y."/>
            <person name="Lee S."/>
            <person name="de Baynast K."/>
            <person name="Wissotski M."/>
            <person name="Liu L."/>
            <person name="Talag J."/>
            <person name="Goicoechea J."/>
            <person name="Angelova A."/>
            <person name="Jetty R."/>
            <person name="Kudrna D."/>
            <person name="Golser W."/>
            <person name="Rivera L."/>
            <person name="Zhang J."/>
            <person name="Wing R."/>
        </authorList>
    </citation>
    <scope>NUCLEOTIDE SEQUENCE</scope>
</reference>
<dbReference type="AlphaFoldDB" id="A0A0D9XSL2"/>
<dbReference type="EnsemblPlants" id="LPERR11G12150.1">
    <property type="protein sequence ID" value="LPERR11G12150.1"/>
    <property type="gene ID" value="LPERR11G12150"/>
</dbReference>
<evidence type="ECO:0000313" key="2">
    <source>
        <dbReference type="Proteomes" id="UP000032180"/>
    </source>
</evidence>
<protein>
    <submittedName>
        <fullName evidence="1">Uncharacterized protein</fullName>
    </submittedName>
</protein>